<dbReference type="Proteomes" id="UP000663069">
    <property type="component" value="Chromosome"/>
</dbReference>
<keyword evidence="8" id="KW-1185">Reference proteome</keyword>
<dbReference type="PANTHER" id="PTHR42978:SF6">
    <property type="entry name" value="QUORUM-QUENCHING LACTONASE YTNP-RELATED"/>
    <property type="match status" value="1"/>
</dbReference>
<proteinExistence type="inferred from homology"/>
<dbReference type="RefSeq" id="WP_194811499.1">
    <property type="nucleotide sequence ID" value="NZ_CP063056.1"/>
</dbReference>
<comment type="similarity">
    <text evidence="1">Belongs to the metallo-beta-lactamase superfamily.</text>
</comment>
<organism evidence="7 8">
    <name type="scientific">Rodentibacter haemolyticus</name>
    <dbReference type="NCBI Taxonomy" id="2778911"/>
    <lineage>
        <taxon>Bacteria</taxon>
        <taxon>Pseudomonadati</taxon>
        <taxon>Pseudomonadota</taxon>
        <taxon>Gammaproteobacteria</taxon>
        <taxon>Pasteurellales</taxon>
        <taxon>Pasteurellaceae</taxon>
        <taxon>Rodentibacter</taxon>
    </lineage>
</organism>
<evidence type="ECO:0000313" key="7">
    <source>
        <dbReference type="EMBL" id="QPB41915.1"/>
    </source>
</evidence>
<dbReference type="EMBL" id="CP063056">
    <property type="protein sequence ID" value="QPB41915.1"/>
    <property type="molecule type" value="Genomic_DNA"/>
</dbReference>
<dbReference type="SMART" id="SM00849">
    <property type="entry name" value="Lactamase_B"/>
    <property type="match status" value="1"/>
</dbReference>
<dbReference type="CDD" id="cd07720">
    <property type="entry name" value="OPHC2-like_MBL-fold"/>
    <property type="match status" value="1"/>
</dbReference>
<evidence type="ECO:0000256" key="2">
    <source>
        <dbReference type="ARBA" id="ARBA00022723"/>
    </source>
</evidence>
<evidence type="ECO:0000256" key="1">
    <source>
        <dbReference type="ARBA" id="ARBA00007749"/>
    </source>
</evidence>
<evidence type="ECO:0000256" key="4">
    <source>
        <dbReference type="ARBA" id="ARBA00022833"/>
    </source>
</evidence>
<evidence type="ECO:0000256" key="3">
    <source>
        <dbReference type="ARBA" id="ARBA00022801"/>
    </source>
</evidence>
<evidence type="ECO:0000256" key="5">
    <source>
        <dbReference type="SAM" id="SignalP"/>
    </source>
</evidence>
<dbReference type="InterPro" id="IPR036866">
    <property type="entry name" value="RibonucZ/Hydroxyglut_hydro"/>
</dbReference>
<dbReference type="Gene3D" id="3.60.15.10">
    <property type="entry name" value="Ribonuclease Z/Hydroxyacylglutathione hydrolase-like"/>
    <property type="match status" value="1"/>
</dbReference>
<keyword evidence="2" id="KW-0479">Metal-binding</keyword>
<evidence type="ECO:0000259" key="6">
    <source>
        <dbReference type="SMART" id="SM00849"/>
    </source>
</evidence>
<accession>A0ABX6UV48</accession>
<dbReference type="InterPro" id="IPR051013">
    <property type="entry name" value="MBL_superfamily_lactonases"/>
</dbReference>
<protein>
    <submittedName>
        <fullName evidence="7">MBL fold metallo-hydrolase</fullName>
    </submittedName>
</protein>
<dbReference type="InterPro" id="IPR001279">
    <property type="entry name" value="Metallo-B-lactamas"/>
</dbReference>
<dbReference type="SUPFAM" id="SSF56281">
    <property type="entry name" value="Metallo-hydrolase/oxidoreductase"/>
    <property type="match status" value="1"/>
</dbReference>
<keyword evidence="4" id="KW-0862">Zinc</keyword>
<reference evidence="7 8" key="1">
    <citation type="submission" date="2020-10" db="EMBL/GenBank/DDBJ databases">
        <title>Genome Sequencing of Rodentibacter spp. strain DSM111151.</title>
        <authorList>
            <person name="Benga L."/>
            <person name="Lautwein T."/>
        </authorList>
    </citation>
    <scope>NUCLEOTIDE SEQUENCE [LARGE SCALE GENOMIC DNA]</scope>
    <source>
        <strain evidence="7 8">DSM 111151</strain>
    </source>
</reference>
<feature type="chain" id="PRO_5046091084" evidence="5">
    <location>
        <begin position="25"/>
        <end position="340"/>
    </location>
</feature>
<keyword evidence="3" id="KW-0378">Hydrolase</keyword>
<dbReference type="Pfam" id="PF00753">
    <property type="entry name" value="Lactamase_B"/>
    <property type="match status" value="1"/>
</dbReference>
<dbReference type="PANTHER" id="PTHR42978">
    <property type="entry name" value="QUORUM-QUENCHING LACTONASE YTNP-RELATED-RELATED"/>
    <property type="match status" value="1"/>
</dbReference>
<keyword evidence="5" id="KW-0732">Signal</keyword>
<gene>
    <name evidence="7" type="ORF">IHV77_08265</name>
</gene>
<name>A0ABX6UV48_9PAST</name>
<sequence length="340" mass="37414">MKKTNILTALVAATLGLTALPTMAQPAYTPAKNAVKMQKTQVPGYFRVMVGDFEVTALYDGLGNLDMSLMEKFTTFSKVELDAMLDHEFAPRTHLGGLEGTIIGFLVNTGDNLILIDAGKGEVEAPIFLDKKGRLMDSLKASGYQPEQIDIILPTHMHADHLNGVVAEGKMAFPNATIYLPNQEKAFWLDADISQLPQEIQPLVQLARSAVAPYQKADKVKFYNAGDEVFPNVKSIPLFGHTPGHSGFEFSSKGETLLVWGDLMHNHAVQMAHPEVAIEFDANADAARKTRQEMLPKIAAQKPLIAGAHLPFPGLGHLQAEKDSNSYRWIPVQYRPFDQH</sequence>
<evidence type="ECO:0000313" key="8">
    <source>
        <dbReference type="Proteomes" id="UP000663069"/>
    </source>
</evidence>
<feature type="signal peptide" evidence="5">
    <location>
        <begin position="1"/>
        <end position="24"/>
    </location>
</feature>
<feature type="domain" description="Metallo-beta-lactamase" evidence="6">
    <location>
        <begin position="101"/>
        <end position="309"/>
    </location>
</feature>